<dbReference type="InterPro" id="IPR048443">
    <property type="entry name" value="RqcP2_N"/>
</dbReference>
<evidence type="ECO:0000313" key="3">
    <source>
        <dbReference type="EMBL" id="BAP85910.1"/>
    </source>
</evidence>
<dbReference type="SUPFAM" id="SSF55174">
    <property type="entry name" value="Alpha-L RNA-binding motif"/>
    <property type="match status" value="1"/>
</dbReference>
<gene>
    <name evidence="3" type="ORF">LOOC260_113740</name>
</gene>
<keyword evidence="1" id="KW-0694">RNA-binding</keyword>
<accession>A0A0A1GV82</accession>
<dbReference type="InterPro" id="IPR036986">
    <property type="entry name" value="S4_RNA-bd_sf"/>
</dbReference>
<reference evidence="3 4" key="1">
    <citation type="submission" date="2014-11" db="EMBL/GenBank/DDBJ databases">
        <title>Complete genome sequence and analysis of Lactobacillus hokkaidonensis LOOC260T.</title>
        <authorList>
            <person name="Tanizawa Y."/>
            <person name="Tohno M."/>
            <person name="Kaminuma E."/>
            <person name="Nakamura Y."/>
            <person name="Arita M."/>
        </authorList>
    </citation>
    <scope>NUCLEOTIDE SEQUENCE [LARGE SCALE GENOMIC DNA]</scope>
    <source>
        <strain evidence="3 4">LOOC260</strain>
    </source>
</reference>
<dbReference type="InterPro" id="IPR012677">
    <property type="entry name" value="Nucleotide-bd_a/b_plait_sf"/>
</dbReference>
<dbReference type="HOGENOM" id="CLU_075687_2_0_9"/>
<dbReference type="Gene3D" id="3.30.1370.160">
    <property type="match status" value="1"/>
</dbReference>
<protein>
    <submittedName>
        <fullName evidence="3">RNA-binding protein</fullName>
    </submittedName>
</protein>
<sequence>MEENLAQHFRVDEMPIIEEINGWIAQATDQYRPILTGFLNPRQRYIAETLINQNDELSVRSFGGYEAAELQRMLLFPAYYQPQDNDFQLQVLQIKYPQKFAELHHRQVLGTLLSQGIERATFGDIITDGAQWQVIVQANLADFFITQIDKIASVRVSLVPEELDAVLIPISDWESINTTVSSLRLDVVIAGAFNYSRNRVKTLIEGQKIRVNWADVTKPDYPVALHDMISVRHGGRIRLSSIEGTTKKDKIRVTFSIVTAK</sequence>
<evidence type="ECO:0000256" key="1">
    <source>
        <dbReference type="PROSITE-ProRule" id="PRU00182"/>
    </source>
</evidence>
<evidence type="ECO:0000313" key="4">
    <source>
        <dbReference type="Proteomes" id="UP000031620"/>
    </source>
</evidence>
<dbReference type="PANTHER" id="PTHR13633">
    <property type="entry name" value="MITOCHONDRIAL TRANSCRIPTION RESCUE FACTOR 1"/>
    <property type="match status" value="1"/>
</dbReference>
<dbReference type="AlphaFoldDB" id="A0A0A1GV82"/>
<dbReference type="InterPro" id="IPR002942">
    <property type="entry name" value="S4_RNA-bd"/>
</dbReference>
<dbReference type="EMBL" id="AP014680">
    <property type="protein sequence ID" value="BAP85910.1"/>
    <property type="molecule type" value="Genomic_DNA"/>
</dbReference>
<evidence type="ECO:0000259" key="2">
    <source>
        <dbReference type="SMART" id="SM00363"/>
    </source>
</evidence>
<dbReference type="SMART" id="SM00363">
    <property type="entry name" value="S4"/>
    <property type="match status" value="1"/>
</dbReference>
<name>A0A0A1GV82_9LACO</name>
<dbReference type="CDD" id="cd00165">
    <property type="entry name" value="S4"/>
    <property type="match status" value="1"/>
</dbReference>
<dbReference type="InterPro" id="IPR040591">
    <property type="entry name" value="RqcP2_RBD"/>
</dbReference>
<dbReference type="Proteomes" id="UP000031620">
    <property type="component" value="Chromosome"/>
</dbReference>
<dbReference type="PANTHER" id="PTHR13633:SF3">
    <property type="entry name" value="MITOCHONDRIAL TRANSCRIPTION RESCUE FACTOR 1"/>
    <property type="match status" value="1"/>
</dbReference>
<dbReference type="Gene3D" id="3.30.70.330">
    <property type="match status" value="1"/>
</dbReference>
<dbReference type="PROSITE" id="PS50889">
    <property type="entry name" value="S4"/>
    <property type="match status" value="1"/>
</dbReference>
<dbReference type="Pfam" id="PF17774">
    <property type="entry name" value="YlmH_RBD"/>
    <property type="match status" value="1"/>
</dbReference>
<organism evidence="3 4">
    <name type="scientific">Paucilactobacillus hokkaidonensis JCM 18461</name>
    <dbReference type="NCBI Taxonomy" id="1291742"/>
    <lineage>
        <taxon>Bacteria</taxon>
        <taxon>Bacillati</taxon>
        <taxon>Bacillota</taxon>
        <taxon>Bacilli</taxon>
        <taxon>Lactobacillales</taxon>
        <taxon>Lactobacillaceae</taxon>
        <taxon>Paucilactobacillus</taxon>
    </lineage>
</organism>
<dbReference type="Gene3D" id="3.10.290.10">
    <property type="entry name" value="RNA-binding S4 domain"/>
    <property type="match status" value="1"/>
</dbReference>
<dbReference type="Pfam" id="PF01479">
    <property type="entry name" value="S4"/>
    <property type="match status" value="1"/>
</dbReference>
<dbReference type="STRING" id="1291742.LOOC260_113740"/>
<dbReference type="KEGG" id="lho:LOOC260_113740"/>
<dbReference type="Pfam" id="PF21278">
    <property type="entry name" value="YlmH_1st"/>
    <property type="match status" value="1"/>
</dbReference>
<feature type="domain" description="RNA-binding S4" evidence="2">
    <location>
        <begin position="183"/>
        <end position="252"/>
    </location>
</feature>
<proteinExistence type="predicted"/>
<dbReference type="GO" id="GO:0003723">
    <property type="term" value="F:RNA binding"/>
    <property type="evidence" value="ECO:0007669"/>
    <property type="project" value="UniProtKB-KW"/>
</dbReference>